<name>A0A0B6YKH0_9EUPU</name>
<protein>
    <submittedName>
        <fullName evidence="1">Uncharacterized protein</fullName>
    </submittedName>
</protein>
<dbReference type="InterPro" id="IPR008949">
    <property type="entry name" value="Isoprenoid_synthase_dom_sf"/>
</dbReference>
<dbReference type="Pfam" id="PF00494">
    <property type="entry name" value="SQS_PSY"/>
    <property type="match status" value="1"/>
</dbReference>
<dbReference type="AlphaFoldDB" id="A0A0B6YKH0"/>
<evidence type="ECO:0000313" key="1">
    <source>
        <dbReference type="EMBL" id="CEK55980.1"/>
    </source>
</evidence>
<feature type="non-terminal residue" evidence="1">
    <location>
        <position position="160"/>
    </location>
</feature>
<dbReference type="EMBL" id="HACG01009115">
    <property type="protein sequence ID" value="CEK55980.1"/>
    <property type="molecule type" value="Transcribed_RNA"/>
</dbReference>
<dbReference type="InterPro" id="IPR002060">
    <property type="entry name" value="Squ/phyt_synthse"/>
</dbReference>
<organism evidence="1">
    <name type="scientific">Arion vulgaris</name>
    <dbReference type="NCBI Taxonomy" id="1028688"/>
    <lineage>
        <taxon>Eukaryota</taxon>
        <taxon>Metazoa</taxon>
        <taxon>Spiralia</taxon>
        <taxon>Lophotrochozoa</taxon>
        <taxon>Mollusca</taxon>
        <taxon>Gastropoda</taxon>
        <taxon>Heterobranchia</taxon>
        <taxon>Euthyneura</taxon>
        <taxon>Panpulmonata</taxon>
        <taxon>Eupulmonata</taxon>
        <taxon>Stylommatophora</taxon>
        <taxon>Helicina</taxon>
        <taxon>Arionoidea</taxon>
        <taxon>Arionidae</taxon>
        <taxon>Arion</taxon>
    </lineage>
</organism>
<dbReference type="SUPFAM" id="SSF48576">
    <property type="entry name" value="Terpenoid synthases"/>
    <property type="match status" value="1"/>
</dbReference>
<proteinExistence type="predicted"/>
<dbReference type="Gene3D" id="1.10.600.10">
    <property type="entry name" value="Farnesyl Diphosphate Synthase"/>
    <property type="match status" value="1"/>
</dbReference>
<reference evidence="1" key="1">
    <citation type="submission" date="2014-12" db="EMBL/GenBank/DDBJ databases">
        <title>Insight into the proteome of Arion vulgaris.</title>
        <authorList>
            <person name="Aradska J."/>
            <person name="Bulat T."/>
            <person name="Smidak R."/>
            <person name="Sarate P."/>
            <person name="Gangsoo J."/>
            <person name="Sialana F."/>
            <person name="Bilban M."/>
            <person name="Lubec G."/>
        </authorList>
    </citation>
    <scope>NUCLEOTIDE SEQUENCE</scope>
    <source>
        <tissue evidence="1">Skin</tissue>
    </source>
</reference>
<gene>
    <name evidence="1" type="primary">ORF26497</name>
</gene>
<accession>A0A0B6YKH0</accession>
<sequence>MMKLTCGVRRFVLSVPKVRVYTHKTECKRRTVAIRFSSTVPQSNNAYCVDLVRKYDYENYLGTLLLPKDSQRAAFALRAYNVELALVRDTVTDKKIGLMKMQFWKDTIESLYQSSPPQTPVATELSGACKYYRLSKHWLERIVIARASQLENDSFTSVKS</sequence>